<evidence type="ECO:0000256" key="13">
    <source>
        <dbReference type="PIRSR" id="PIRSR601508-3"/>
    </source>
</evidence>
<evidence type="ECO:0000313" key="17">
    <source>
        <dbReference type="Proteomes" id="UP001374579"/>
    </source>
</evidence>
<gene>
    <name evidence="16" type="ORF">V1264_019129</name>
</gene>
<dbReference type="InterPro" id="IPR001508">
    <property type="entry name" value="Iono_Glu_rcpt_met"/>
</dbReference>
<keyword evidence="3" id="KW-1003">Cell membrane</keyword>
<feature type="domain" description="Ionotropic glutamate receptor C-terminal" evidence="15">
    <location>
        <begin position="116"/>
        <end position="483"/>
    </location>
</feature>
<protein>
    <recommendedName>
        <fullName evidence="15">Ionotropic glutamate receptor C-terminal domain-containing protein</fullName>
    </recommendedName>
</protein>
<evidence type="ECO:0000256" key="6">
    <source>
        <dbReference type="ARBA" id="ARBA00023065"/>
    </source>
</evidence>
<evidence type="ECO:0000259" key="15">
    <source>
        <dbReference type="SMART" id="SM00079"/>
    </source>
</evidence>
<organism evidence="16 17">
    <name type="scientific">Littorina saxatilis</name>
    <dbReference type="NCBI Taxonomy" id="31220"/>
    <lineage>
        <taxon>Eukaryota</taxon>
        <taxon>Metazoa</taxon>
        <taxon>Spiralia</taxon>
        <taxon>Lophotrochozoa</taxon>
        <taxon>Mollusca</taxon>
        <taxon>Gastropoda</taxon>
        <taxon>Caenogastropoda</taxon>
        <taxon>Littorinimorpha</taxon>
        <taxon>Littorinoidea</taxon>
        <taxon>Littorinidae</taxon>
        <taxon>Littorina</taxon>
    </lineage>
</organism>
<dbReference type="SUPFAM" id="SSF53850">
    <property type="entry name" value="Periplasmic binding protein-like II"/>
    <property type="match status" value="1"/>
</dbReference>
<evidence type="ECO:0000313" key="16">
    <source>
        <dbReference type="EMBL" id="KAK7104407.1"/>
    </source>
</evidence>
<dbReference type="AlphaFoldDB" id="A0AAN9BF88"/>
<dbReference type="EMBL" id="JBAMIC010000008">
    <property type="protein sequence ID" value="KAK7104407.1"/>
    <property type="molecule type" value="Genomic_DNA"/>
</dbReference>
<accession>A0AAN9BF88</accession>
<keyword evidence="13" id="KW-1015">Disulfide bond</keyword>
<feature type="disulfide bond" evidence="13">
    <location>
        <begin position="432"/>
        <end position="486"/>
    </location>
</feature>
<dbReference type="PRINTS" id="PR00177">
    <property type="entry name" value="NMDARECEPTOR"/>
</dbReference>
<dbReference type="GO" id="GO:0038023">
    <property type="term" value="F:signaling receptor activity"/>
    <property type="evidence" value="ECO:0007669"/>
    <property type="project" value="InterPro"/>
</dbReference>
<evidence type="ECO:0000256" key="5">
    <source>
        <dbReference type="ARBA" id="ARBA00022989"/>
    </source>
</evidence>
<dbReference type="PANTHER" id="PTHR42643">
    <property type="entry name" value="IONOTROPIC RECEPTOR 20A-RELATED"/>
    <property type="match status" value="1"/>
</dbReference>
<dbReference type="Proteomes" id="UP001374579">
    <property type="component" value="Unassembled WGS sequence"/>
</dbReference>
<dbReference type="InterPro" id="IPR001320">
    <property type="entry name" value="Iontro_rcpt_C"/>
</dbReference>
<evidence type="ECO:0000256" key="1">
    <source>
        <dbReference type="ARBA" id="ARBA00004651"/>
    </source>
</evidence>
<keyword evidence="10" id="KW-1071">Ligand-gated ion channel</keyword>
<dbReference type="Pfam" id="PF10613">
    <property type="entry name" value="Lig_chan-Glu_bd"/>
    <property type="match status" value="1"/>
</dbReference>
<proteinExistence type="predicted"/>
<dbReference type="Gene3D" id="1.10.287.70">
    <property type="match status" value="1"/>
</dbReference>
<evidence type="ECO:0000256" key="7">
    <source>
        <dbReference type="ARBA" id="ARBA00023136"/>
    </source>
</evidence>
<keyword evidence="17" id="KW-1185">Reference proteome</keyword>
<evidence type="ECO:0000256" key="8">
    <source>
        <dbReference type="ARBA" id="ARBA00023170"/>
    </source>
</evidence>
<keyword evidence="2" id="KW-0813">Transport</keyword>
<name>A0AAN9BF88_9CAEN</name>
<feature type="transmembrane region" description="Helical" evidence="14">
    <location>
        <begin position="241"/>
        <end position="261"/>
    </location>
</feature>
<evidence type="ECO:0000256" key="4">
    <source>
        <dbReference type="ARBA" id="ARBA00022692"/>
    </source>
</evidence>
<evidence type="ECO:0000256" key="2">
    <source>
        <dbReference type="ARBA" id="ARBA00022448"/>
    </source>
</evidence>
<dbReference type="Gene3D" id="3.40.190.10">
    <property type="entry name" value="Periplasmic binding protein-like II"/>
    <property type="match status" value="1"/>
</dbReference>
<keyword evidence="6" id="KW-0406">Ion transport</keyword>
<evidence type="ECO:0000256" key="12">
    <source>
        <dbReference type="PIRSR" id="PIRSR601508-1"/>
    </source>
</evidence>
<keyword evidence="5 14" id="KW-1133">Transmembrane helix</keyword>
<dbReference type="GO" id="GO:0050906">
    <property type="term" value="P:detection of stimulus involved in sensory perception"/>
    <property type="evidence" value="ECO:0007669"/>
    <property type="project" value="UniProtKB-ARBA"/>
</dbReference>
<keyword evidence="7 14" id="KW-0472">Membrane</keyword>
<feature type="binding site" evidence="12">
    <location>
        <position position="202"/>
    </location>
    <ligand>
        <name>L-glutamate</name>
        <dbReference type="ChEBI" id="CHEBI:29985"/>
    </ligand>
</feature>
<evidence type="ECO:0000256" key="3">
    <source>
        <dbReference type="ARBA" id="ARBA00022475"/>
    </source>
</evidence>
<evidence type="ECO:0000256" key="9">
    <source>
        <dbReference type="ARBA" id="ARBA00023180"/>
    </source>
</evidence>
<comment type="caution">
    <text evidence="16">The sequence shown here is derived from an EMBL/GenBank/DDBJ whole genome shotgun (WGS) entry which is preliminary data.</text>
</comment>
<dbReference type="GO" id="GO:0015276">
    <property type="term" value="F:ligand-gated monoatomic ion channel activity"/>
    <property type="evidence" value="ECO:0007669"/>
    <property type="project" value="InterPro"/>
</dbReference>
<comment type="subcellular location">
    <subcellularLocation>
        <location evidence="1">Cell membrane</location>
        <topology evidence="1">Multi-pass membrane protein</topology>
    </subcellularLocation>
</comment>
<feature type="transmembrane region" description="Helical" evidence="14">
    <location>
        <begin position="501"/>
        <end position="521"/>
    </location>
</feature>
<evidence type="ECO:0000256" key="14">
    <source>
        <dbReference type="SAM" id="Phobius"/>
    </source>
</evidence>
<reference evidence="16 17" key="1">
    <citation type="submission" date="2024-02" db="EMBL/GenBank/DDBJ databases">
        <title>Chromosome-scale genome assembly of the rough periwinkle Littorina saxatilis.</title>
        <authorList>
            <person name="De Jode A."/>
            <person name="Faria R."/>
            <person name="Formenti G."/>
            <person name="Sims Y."/>
            <person name="Smith T.P."/>
            <person name="Tracey A."/>
            <person name="Wood J.M.D."/>
            <person name="Zagrodzka Z.B."/>
            <person name="Johannesson K."/>
            <person name="Butlin R.K."/>
            <person name="Leder E.H."/>
        </authorList>
    </citation>
    <scope>NUCLEOTIDE SEQUENCE [LARGE SCALE GENOMIC DNA]</scope>
    <source>
        <strain evidence="16">Snail1</strain>
        <tissue evidence="16">Muscle</tissue>
    </source>
</reference>
<keyword evidence="8" id="KW-0675">Receptor</keyword>
<evidence type="ECO:0000256" key="11">
    <source>
        <dbReference type="ARBA" id="ARBA00023303"/>
    </source>
</evidence>
<dbReference type="PANTHER" id="PTHR42643:SF24">
    <property type="entry name" value="IONOTROPIC RECEPTOR 60A"/>
    <property type="match status" value="1"/>
</dbReference>
<keyword evidence="4 14" id="KW-0812">Transmembrane</keyword>
<keyword evidence="9" id="KW-0325">Glycoprotein</keyword>
<dbReference type="InterPro" id="IPR052192">
    <property type="entry name" value="Insect_Ionotropic_Sensory_Rcpt"/>
</dbReference>
<sequence length="540" mass="59777">MTSRWLWLKTGRAYDIEQPDVKTITLDNVAILELRQERRLCKAKPVLQFAMKTLMWTPSGRQWTKVKRMSFENWHLMMKTVSPLNGTGPSSKATDVSKHLDDALYPNVKYGFNGRHLRVITKEWLSYVRSSREDGTTLWSGLLLDLIETVSQTLNFTYDLLEPEDGVWGTGTAMNPDVGLYGQVINKKVDIGLGATSVIYRRSLLMDFSFPVVLTPIVMVYKKPPDVGWWVLFNPLSTHLMAAVGVSLVVVTCFICILEMTGAKLVPGTKSMLDSPGSLKRAVKMCGTVFQVTGGAALLKPTEVLFQSRPARILLLTWWMLTLVVAAAYSGTLTAFLSVAKQQKVFSGPRDLVSEPHDYKWGTVGSSGLAVLFENTNDTTLRQVWEGIQRFSVTDPDVISSDVSVLTAKVKKGNFVLFQSERFAIENFGEDCEVVTVDANIKIGMTAIVFPKGSALTKPVSNIILRLESSGLLSQWTDRWFPQARCPVAPLGPTVISVQHVLGLSLLLPLGVGLALLVLIVEKLYEKYNARTAGTVVALR</sequence>
<dbReference type="InterPro" id="IPR019594">
    <property type="entry name" value="Glu/Gly-bd"/>
</dbReference>
<dbReference type="Pfam" id="PF00060">
    <property type="entry name" value="Lig_chan"/>
    <property type="match status" value="1"/>
</dbReference>
<feature type="binding site" evidence="12">
    <location>
        <position position="197"/>
    </location>
    <ligand>
        <name>L-glutamate</name>
        <dbReference type="ChEBI" id="CHEBI:29985"/>
    </ligand>
</feature>
<dbReference type="SMART" id="SM00079">
    <property type="entry name" value="PBPe"/>
    <property type="match status" value="1"/>
</dbReference>
<feature type="transmembrane region" description="Helical" evidence="14">
    <location>
        <begin position="319"/>
        <end position="340"/>
    </location>
</feature>
<dbReference type="GO" id="GO:0005886">
    <property type="term" value="C:plasma membrane"/>
    <property type="evidence" value="ECO:0007669"/>
    <property type="project" value="UniProtKB-SubCell"/>
</dbReference>
<keyword evidence="11" id="KW-0407">Ion channel</keyword>
<evidence type="ECO:0000256" key="10">
    <source>
        <dbReference type="ARBA" id="ARBA00023286"/>
    </source>
</evidence>
<feature type="transmembrane region" description="Helical" evidence="14">
    <location>
        <begin position="204"/>
        <end position="221"/>
    </location>
</feature>